<evidence type="ECO:0000256" key="3">
    <source>
        <dbReference type="ARBA" id="ARBA00018111"/>
    </source>
</evidence>
<feature type="domain" description="RecX first three-helical" evidence="8">
    <location>
        <begin position="63"/>
        <end position="98"/>
    </location>
</feature>
<dbReference type="EMBL" id="ACIP02000001">
    <property type="protein sequence ID" value="EEP29172.1"/>
    <property type="molecule type" value="Genomic_DNA"/>
</dbReference>
<dbReference type="PANTHER" id="PTHR33602:SF1">
    <property type="entry name" value="REGULATORY PROTEIN RECX FAMILY PROTEIN"/>
    <property type="match status" value="1"/>
</dbReference>
<evidence type="ECO:0000256" key="1">
    <source>
        <dbReference type="ARBA" id="ARBA00004496"/>
    </source>
</evidence>
<feature type="domain" description="RecX third three-helical" evidence="7">
    <location>
        <begin position="153"/>
        <end position="197"/>
    </location>
</feature>
<dbReference type="eggNOG" id="COG2137">
    <property type="taxonomic scope" value="Bacteria"/>
</dbReference>
<comment type="subcellular location">
    <subcellularLocation>
        <location evidence="1 5">Cytoplasm</location>
    </subcellularLocation>
</comment>
<dbReference type="AlphaFoldDB" id="C4G975"/>
<evidence type="ECO:0000313" key="10">
    <source>
        <dbReference type="Proteomes" id="UP000003494"/>
    </source>
</evidence>
<dbReference type="Proteomes" id="UP000003494">
    <property type="component" value="Unassembled WGS sequence"/>
</dbReference>
<evidence type="ECO:0000313" key="9">
    <source>
        <dbReference type="EMBL" id="EEP29172.1"/>
    </source>
</evidence>
<evidence type="ECO:0000256" key="2">
    <source>
        <dbReference type="ARBA" id="ARBA00009695"/>
    </source>
</evidence>
<dbReference type="InterPro" id="IPR036388">
    <property type="entry name" value="WH-like_DNA-bd_sf"/>
</dbReference>
<dbReference type="InterPro" id="IPR053924">
    <property type="entry name" value="RecX_HTH_2nd"/>
</dbReference>
<keyword evidence="10" id="KW-1185">Reference proteome</keyword>
<dbReference type="InterPro" id="IPR053926">
    <property type="entry name" value="RecX_HTH_1st"/>
</dbReference>
<dbReference type="Gene3D" id="1.10.10.10">
    <property type="entry name" value="Winged helix-like DNA-binding domain superfamily/Winged helix DNA-binding domain"/>
    <property type="match status" value="3"/>
</dbReference>
<evidence type="ECO:0000259" key="8">
    <source>
        <dbReference type="Pfam" id="PF21982"/>
    </source>
</evidence>
<feature type="domain" description="RecX second three-helical" evidence="6">
    <location>
        <begin position="106"/>
        <end position="145"/>
    </location>
</feature>
<sequence>MSRLIESIEPEGKRQRVCLDDGTDFLLYQAEVSQYALKAGEELSEDQYHILLSEIFFPRAAKRAMRLLEVRDYAEKRLRQKLETSGYPQEAVDYAIEYVSRFHYLDDRRMAAAYVHAHQENKSRRRIALDLTRRGIDRDLIEQTLDAEYTASEEDQIRSLLHKKGYDPTVSDPRERGKLYRFLAYRGFSASAIMKALQKSDES</sequence>
<dbReference type="Pfam" id="PF21982">
    <property type="entry name" value="RecX_HTH1"/>
    <property type="match status" value="1"/>
</dbReference>
<keyword evidence="4 5" id="KW-0963">Cytoplasm</keyword>
<evidence type="ECO:0000256" key="5">
    <source>
        <dbReference type="HAMAP-Rule" id="MF_01114"/>
    </source>
</evidence>
<organism evidence="9 10">
    <name type="scientific">Shuttleworthella satelles DSM 14600</name>
    <dbReference type="NCBI Taxonomy" id="626523"/>
    <lineage>
        <taxon>Bacteria</taxon>
        <taxon>Bacillati</taxon>
        <taxon>Bacillota</taxon>
        <taxon>Clostridia</taxon>
        <taxon>Lachnospirales</taxon>
        <taxon>Lachnospiraceae</taxon>
        <taxon>Shuttleworthella</taxon>
    </lineage>
</organism>
<evidence type="ECO:0000259" key="7">
    <source>
        <dbReference type="Pfam" id="PF21981"/>
    </source>
</evidence>
<protein>
    <recommendedName>
        <fullName evidence="3 5">Regulatory protein RecX</fullName>
    </recommendedName>
</protein>
<proteinExistence type="inferred from homology"/>
<dbReference type="Pfam" id="PF21981">
    <property type="entry name" value="RecX_HTH3"/>
    <property type="match status" value="1"/>
</dbReference>
<evidence type="ECO:0000256" key="4">
    <source>
        <dbReference type="ARBA" id="ARBA00022490"/>
    </source>
</evidence>
<dbReference type="HOGENOM" id="CLU_066607_4_2_9"/>
<comment type="similarity">
    <text evidence="2 5">Belongs to the RecX family.</text>
</comment>
<evidence type="ECO:0000259" key="6">
    <source>
        <dbReference type="Pfam" id="PF02631"/>
    </source>
</evidence>
<dbReference type="HAMAP" id="MF_01114">
    <property type="entry name" value="RecX"/>
    <property type="match status" value="1"/>
</dbReference>
<dbReference type="Pfam" id="PF02631">
    <property type="entry name" value="RecX_HTH2"/>
    <property type="match status" value="1"/>
</dbReference>
<name>C4G975_9FIRM</name>
<accession>C4G975</accession>
<dbReference type="InterPro" id="IPR053925">
    <property type="entry name" value="RecX_HTH_3rd"/>
</dbReference>
<dbReference type="PANTHER" id="PTHR33602">
    <property type="entry name" value="REGULATORY PROTEIN RECX FAMILY PROTEIN"/>
    <property type="match status" value="1"/>
</dbReference>
<dbReference type="GO" id="GO:0006282">
    <property type="term" value="P:regulation of DNA repair"/>
    <property type="evidence" value="ECO:0007669"/>
    <property type="project" value="UniProtKB-UniRule"/>
</dbReference>
<comment type="caution">
    <text evidence="9">The sequence shown here is derived from an EMBL/GenBank/DDBJ whole genome shotgun (WGS) entry which is preliminary data.</text>
</comment>
<comment type="function">
    <text evidence="5">Modulates RecA activity.</text>
</comment>
<dbReference type="STRING" id="626523.GCWU000342_00526"/>
<dbReference type="GO" id="GO:0005737">
    <property type="term" value="C:cytoplasm"/>
    <property type="evidence" value="ECO:0007669"/>
    <property type="project" value="UniProtKB-SubCell"/>
</dbReference>
<reference evidence="9" key="1">
    <citation type="submission" date="2009-04" db="EMBL/GenBank/DDBJ databases">
        <authorList>
            <person name="Weinstock G."/>
            <person name="Sodergren E."/>
            <person name="Clifton S."/>
            <person name="Fulton L."/>
            <person name="Fulton B."/>
            <person name="Courtney L."/>
            <person name="Fronick C."/>
            <person name="Harrison M."/>
            <person name="Strong C."/>
            <person name="Farmer C."/>
            <person name="Delahaunty K."/>
            <person name="Markovic C."/>
            <person name="Hall O."/>
            <person name="Minx P."/>
            <person name="Tomlinson C."/>
            <person name="Mitreva M."/>
            <person name="Nelson J."/>
            <person name="Hou S."/>
            <person name="Wollam A."/>
            <person name="Pepin K.H."/>
            <person name="Johnson M."/>
            <person name="Bhonagiri V."/>
            <person name="Nash W.E."/>
            <person name="Warren W."/>
            <person name="Chinwalla A."/>
            <person name="Mardis E.R."/>
            <person name="Wilson R.K."/>
        </authorList>
    </citation>
    <scope>NUCLEOTIDE SEQUENCE [LARGE SCALE GENOMIC DNA]</scope>
    <source>
        <strain evidence="9">DSM 14600</strain>
    </source>
</reference>
<dbReference type="InterPro" id="IPR003783">
    <property type="entry name" value="Regulatory_RecX"/>
</dbReference>
<gene>
    <name evidence="5 9" type="primary">recX</name>
    <name evidence="9" type="ORF">GCWU000342_00526</name>
</gene>